<dbReference type="Gene3D" id="2.40.70.10">
    <property type="entry name" value="Acid Proteases"/>
    <property type="match status" value="1"/>
</dbReference>
<dbReference type="Gene3D" id="3.10.10.10">
    <property type="entry name" value="HIV Type 1 Reverse Transcriptase, subunit A, domain 1"/>
    <property type="match status" value="1"/>
</dbReference>
<sequence>MSFMGAAEWEKLRNDGVTLSQSTIRSVRVANGENCPVIGSVIVPVLVGDVKKMVNFLVVPALPHELILGMDFWRAFGLVVDAPKERAGVGAGVLDEVVVSRDGLSEQQRVALERLVERFRASLGRPGLGCTHLVTHRIDTGDATPVRQRCYSYSPRLIEVLHTGLEDWLKKGVVEPSSSPWASPVLLIKKGDGSYFILYAEENNRSTKRVRLLSEEPVWIPAPELGEGAATGWGTAYGRSTGTGYGLSTGTGCGAGTGTAYGRSTGTGTGCGTGTATSRVTGTGTGCATGTPSCRLTVTCSRMRPLRGHLHVSQHTVNVKIKITSAELFSSTLVSAELSSSALVSAELSSSALIGCHHGNWRPRDRAVCLLSSFLPSPGPPAASSGRALELEKKAIRRDLG</sequence>
<dbReference type="InterPro" id="IPR021109">
    <property type="entry name" value="Peptidase_aspartic_dom_sf"/>
</dbReference>
<reference evidence="1" key="2">
    <citation type="journal article" date="2023" name="BMC Genomics">
        <title>Pest status, molecular evolution, and epigenetic factors derived from the genome assembly of Frankliniella fusca, a thysanopteran phytovirus vector.</title>
        <authorList>
            <person name="Catto M.A."/>
            <person name="Labadie P.E."/>
            <person name="Jacobson A.L."/>
            <person name="Kennedy G.G."/>
            <person name="Srinivasan R."/>
            <person name="Hunt B.G."/>
        </authorList>
    </citation>
    <scope>NUCLEOTIDE SEQUENCE</scope>
    <source>
        <strain evidence="1">PL_HMW_Pooled</strain>
    </source>
</reference>
<reference evidence="1" key="1">
    <citation type="submission" date="2021-07" db="EMBL/GenBank/DDBJ databases">
        <authorList>
            <person name="Catto M.A."/>
            <person name="Jacobson A."/>
            <person name="Kennedy G."/>
            <person name="Labadie P."/>
            <person name="Hunt B.G."/>
            <person name="Srinivasan R."/>
        </authorList>
    </citation>
    <scope>NUCLEOTIDE SEQUENCE</scope>
    <source>
        <strain evidence="1">PL_HMW_Pooled</strain>
        <tissue evidence="1">Head</tissue>
    </source>
</reference>
<name>A0AAE1H2U4_9NEOP</name>
<dbReference type="InterPro" id="IPR043502">
    <property type="entry name" value="DNA/RNA_pol_sf"/>
</dbReference>
<accession>A0AAE1H2U4</accession>
<dbReference type="AlphaFoldDB" id="A0AAE1H2U4"/>
<dbReference type="CDD" id="cd00303">
    <property type="entry name" value="retropepsin_like"/>
    <property type="match status" value="1"/>
</dbReference>
<dbReference type="InterPro" id="IPR053134">
    <property type="entry name" value="RNA-dir_DNA_polymerase"/>
</dbReference>
<proteinExistence type="predicted"/>
<dbReference type="PANTHER" id="PTHR24559">
    <property type="entry name" value="TRANSPOSON TY3-I GAG-POL POLYPROTEIN"/>
    <property type="match status" value="1"/>
</dbReference>
<protein>
    <submittedName>
        <fullName evidence="1">Pro-Pol polyprotein</fullName>
    </submittedName>
</protein>
<gene>
    <name evidence="1" type="ORF">KUF71_023229</name>
</gene>
<evidence type="ECO:0000313" key="2">
    <source>
        <dbReference type="Proteomes" id="UP001219518"/>
    </source>
</evidence>
<organism evidence="1 2">
    <name type="scientific">Frankliniella fusca</name>
    <dbReference type="NCBI Taxonomy" id="407009"/>
    <lineage>
        <taxon>Eukaryota</taxon>
        <taxon>Metazoa</taxon>
        <taxon>Ecdysozoa</taxon>
        <taxon>Arthropoda</taxon>
        <taxon>Hexapoda</taxon>
        <taxon>Insecta</taxon>
        <taxon>Pterygota</taxon>
        <taxon>Neoptera</taxon>
        <taxon>Paraneoptera</taxon>
        <taxon>Thysanoptera</taxon>
        <taxon>Terebrantia</taxon>
        <taxon>Thripoidea</taxon>
        <taxon>Thripidae</taxon>
        <taxon>Frankliniella</taxon>
    </lineage>
</organism>
<dbReference type="PANTHER" id="PTHR24559:SF444">
    <property type="entry name" value="REVERSE TRANSCRIPTASE DOMAIN-CONTAINING PROTEIN"/>
    <property type="match status" value="1"/>
</dbReference>
<dbReference type="SUPFAM" id="SSF56672">
    <property type="entry name" value="DNA/RNA polymerases"/>
    <property type="match status" value="1"/>
</dbReference>
<keyword evidence="2" id="KW-1185">Reference proteome</keyword>
<comment type="caution">
    <text evidence="1">The sequence shown here is derived from an EMBL/GenBank/DDBJ whole genome shotgun (WGS) entry which is preliminary data.</text>
</comment>
<dbReference type="Proteomes" id="UP001219518">
    <property type="component" value="Unassembled WGS sequence"/>
</dbReference>
<dbReference type="EMBL" id="JAHWGI010000337">
    <property type="protein sequence ID" value="KAK3913772.1"/>
    <property type="molecule type" value="Genomic_DNA"/>
</dbReference>
<evidence type="ECO:0000313" key="1">
    <source>
        <dbReference type="EMBL" id="KAK3913772.1"/>
    </source>
</evidence>
<dbReference type="GO" id="GO:0071897">
    <property type="term" value="P:DNA biosynthetic process"/>
    <property type="evidence" value="ECO:0007669"/>
    <property type="project" value="UniProtKB-ARBA"/>
</dbReference>